<name>A0A4Y3UQT7_9MICO</name>
<dbReference type="AlphaFoldDB" id="A0A4Y3UQT7"/>
<dbReference type="RefSeq" id="WP_141381046.1">
    <property type="nucleotide sequence ID" value="NZ_BJNA01000045.1"/>
</dbReference>
<reference evidence="2 3" key="1">
    <citation type="submission" date="2019-06" db="EMBL/GenBank/DDBJ databases">
        <title>Sequencing the genomes of 1000 actinobacteria strains.</title>
        <authorList>
            <person name="Klenk H.-P."/>
        </authorList>
    </citation>
    <scope>NUCLEOTIDE SEQUENCE [LARGE SCALE GENOMIC DNA]</scope>
    <source>
        <strain evidence="2 3">DSM 20427</strain>
    </source>
</reference>
<gene>
    <name evidence="2" type="ORF">FHX68_2703</name>
</gene>
<keyword evidence="1" id="KW-1133">Transmembrane helix</keyword>
<keyword evidence="3" id="KW-1185">Reference proteome</keyword>
<evidence type="ECO:0000313" key="2">
    <source>
        <dbReference type="EMBL" id="TQM90856.1"/>
    </source>
</evidence>
<evidence type="ECO:0000313" key="3">
    <source>
        <dbReference type="Proteomes" id="UP000319804"/>
    </source>
</evidence>
<organism evidence="2 3">
    <name type="scientific">Microbacterium lacticum</name>
    <dbReference type="NCBI Taxonomy" id="33885"/>
    <lineage>
        <taxon>Bacteria</taxon>
        <taxon>Bacillati</taxon>
        <taxon>Actinomycetota</taxon>
        <taxon>Actinomycetes</taxon>
        <taxon>Micrococcales</taxon>
        <taxon>Microbacteriaceae</taxon>
        <taxon>Microbacterium</taxon>
    </lineage>
</organism>
<dbReference type="Proteomes" id="UP000319804">
    <property type="component" value="Unassembled WGS sequence"/>
</dbReference>
<keyword evidence="1" id="KW-0472">Membrane</keyword>
<feature type="transmembrane region" description="Helical" evidence="1">
    <location>
        <begin position="45"/>
        <end position="72"/>
    </location>
</feature>
<protein>
    <submittedName>
        <fullName evidence="2">Uncharacterized protein</fullName>
    </submittedName>
</protein>
<evidence type="ECO:0000256" key="1">
    <source>
        <dbReference type="SAM" id="Phobius"/>
    </source>
</evidence>
<accession>A0A4Y3UQT7</accession>
<dbReference type="OrthoDB" id="3260856at2"/>
<feature type="transmembrane region" description="Helical" evidence="1">
    <location>
        <begin position="7"/>
        <end position="25"/>
    </location>
</feature>
<proteinExistence type="predicted"/>
<dbReference type="EMBL" id="VFPS01000006">
    <property type="protein sequence ID" value="TQM90856.1"/>
    <property type="molecule type" value="Genomic_DNA"/>
</dbReference>
<keyword evidence="1" id="KW-0812">Transmembrane</keyword>
<comment type="caution">
    <text evidence="2">The sequence shown here is derived from an EMBL/GenBank/DDBJ whole genome shotgun (WGS) entry which is preliminary data.</text>
</comment>
<sequence length="280" mass="30136">MRTHLRWLIPLALAPLVYVLCVWGAQVITAPARDASSAGTIPPGAALGGLGLLVLGAAVPLILLVIALGQGVSVHRRARRRKGHFTRAELSQMGEKQAHAQAWENARAFRRTLLSGNVPASVDQWNVPPYAGERFFAAVPMTYARYYGQDVHYSSGGGFAYGHPAFVIGAMAVSGIANGIARSNARAQAAEQWRDWQTAHVLVSNRRLVVNASGRWLSFDYGAITAVFPEVRELTLVCQFPDSSPLLLQGSHSPLAAIMTTFATHGRDGLARHPSLLALD</sequence>